<dbReference type="OrthoDB" id="5877963at2759"/>
<feature type="transmembrane region" description="Helical" evidence="6">
    <location>
        <begin position="243"/>
        <end position="266"/>
    </location>
</feature>
<accession>A0A438NC51</accession>
<organism evidence="8 9">
    <name type="scientific">Exophiala mesophila</name>
    <name type="common">Black yeast-like fungus</name>
    <dbReference type="NCBI Taxonomy" id="212818"/>
    <lineage>
        <taxon>Eukaryota</taxon>
        <taxon>Fungi</taxon>
        <taxon>Dikarya</taxon>
        <taxon>Ascomycota</taxon>
        <taxon>Pezizomycotina</taxon>
        <taxon>Eurotiomycetes</taxon>
        <taxon>Chaetothyriomycetidae</taxon>
        <taxon>Chaetothyriales</taxon>
        <taxon>Herpotrichiellaceae</taxon>
        <taxon>Exophiala</taxon>
    </lineage>
</organism>
<evidence type="ECO:0000256" key="1">
    <source>
        <dbReference type="ARBA" id="ARBA00004141"/>
    </source>
</evidence>
<name>A0A438NC51_EXOME</name>
<sequence length="536" mass="58082">MEGHGPRLFLKSVDFDLSLIRPPVAQRATSDPPILCTTMKEGIEQPTEAEQQQAGDRSNSRSPHSTLRNGEAAEYDVETRNENFGQRLWRNFKTPGSALQIVAAAALAIAIGMAVTSTVDDIPEAAPILLEIPGDLWLRALRATVLPLIVTAMILAVQNLKTMAKEGAKLARWTVGYYVLTTIIAIVHSLIMVDLVWRRLMVVASDESLVVDPDDQATIDERSGNEVHDIVVQVFRSFIPNNIVSALAQDNLLAVLVSSIVVGCLIRGPDSSLLRAVKEVERIITVIITILIYLAPVGVFFLILANLMTLNIADIGQNLGVLIGGSISGMVIQLFILLSIIFYSLTRINPYTYWAKCSPAWITAWGTASSAATLPVTIRQARARGVPETINKFTVPLGSLINMDGTAIYFPMVVTFLAATQGQRLNAGDYTIVALLSTLSSVAATPIPSSSLVLTVMIAQSVNVEITGMYAVVVAIDWFIDRFRTATNVSGDLFAAKILEKVTGIVDKDDPAEYASSDGHEYVGEETTETDNSKRV</sequence>
<dbReference type="InterPro" id="IPR001991">
    <property type="entry name" value="Na-dicarboxylate_symporter"/>
</dbReference>
<evidence type="ECO:0000256" key="2">
    <source>
        <dbReference type="ARBA" id="ARBA00022448"/>
    </source>
</evidence>
<evidence type="ECO:0000256" key="6">
    <source>
        <dbReference type="RuleBase" id="RU361216"/>
    </source>
</evidence>
<comment type="caution">
    <text evidence="8">The sequence shown here is derived from an EMBL/GenBank/DDBJ whole genome shotgun (WGS) entry which is preliminary data.</text>
</comment>
<comment type="similarity">
    <text evidence="6">Belongs to the dicarboxylate/amino acid:cation symporter (DAACS) (TC 2.A.23) family.</text>
</comment>
<dbReference type="Proteomes" id="UP000288859">
    <property type="component" value="Unassembled WGS sequence"/>
</dbReference>
<keyword evidence="2 6" id="KW-0813">Transport</keyword>
<dbReference type="InterPro" id="IPR036458">
    <property type="entry name" value="Na:dicarbo_symporter_sf"/>
</dbReference>
<keyword evidence="4 6" id="KW-1133">Transmembrane helix</keyword>
<feature type="transmembrane region" description="Helical" evidence="6">
    <location>
        <begin position="177"/>
        <end position="197"/>
    </location>
</feature>
<proteinExistence type="inferred from homology"/>
<dbReference type="GO" id="GO:0005313">
    <property type="term" value="F:L-glutamate transmembrane transporter activity"/>
    <property type="evidence" value="ECO:0007669"/>
    <property type="project" value="TreeGrafter"/>
</dbReference>
<dbReference type="Gene3D" id="1.10.3860.10">
    <property type="entry name" value="Sodium:dicarboxylate symporter"/>
    <property type="match status" value="1"/>
</dbReference>
<dbReference type="SUPFAM" id="SSF118215">
    <property type="entry name" value="Proton glutamate symport protein"/>
    <property type="match status" value="1"/>
</dbReference>
<dbReference type="VEuPathDB" id="FungiDB:PV10_08125"/>
<evidence type="ECO:0000313" key="9">
    <source>
        <dbReference type="Proteomes" id="UP000288859"/>
    </source>
</evidence>
<keyword evidence="6" id="KW-0769">Symport</keyword>
<dbReference type="AlphaFoldDB" id="A0A438NC51"/>
<comment type="subcellular location">
    <subcellularLocation>
        <location evidence="1 6">Membrane</location>
        <topology evidence="1 6">Multi-pass membrane protein</topology>
    </subcellularLocation>
</comment>
<evidence type="ECO:0000313" key="8">
    <source>
        <dbReference type="EMBL" id="RVX73240.1"/>
    </source>
</evidence>
<gene>
    <name evidence="8" type="ORF">B0A52_02368</name>
</gene>
<evidence type="ECO:0000256" key="4">
    <source>
        <dbReference type="ARBA" id="ARBA00022989"/>
    </source>
</evidence>
<dbReference type="EMBL" id="NAJM01000009">
    <property type="protein sequence ID" value="RVX73240.1"/>
    <property type="molecule type" value="Genomic_DNA"/>
</dbReference>
<feature type="compositionally biased region" description="Polar residues" evidence="7">
    <location>
        <begin position="48"/>
        <end position="68"/>
    </location>
</feature>
<evidence type="ECO:0000256" key="5">
    <source>
        <dbReference type="ARBA" id="ARBA00023136"/>
    </source>
</evidence>
<dbReference type="GO" id="GO:0015501">
    <property type="term" value="F:glutamate:sodium symporter activity"/>
    <property type="evidence" value="ECO:0007669"/>
    <property type="project" value="TreeGrafter"/>
</dbReference>
<dbReference type="PRINTS" id="PR00173">
    <property type="entry name" value="EDTRNSPORT"/>
</dbReference>
<dbReference type="PANTHER" id="PTHR11958:SF63">
    <property type="entry name" value="AMINO ACID TRANSPORTER"/>
    <property type="match status" value="1"/>
</dbReference>
<dbReference type="InterPro" id="IPR050746">
    <property type="entry name" value="DAACS"/>
</dbReference>
<dbReference type="GO" id="GO:0015175">
    <property type="term" value="F:neutral L-amino acid transmembrane transporter activity"/>
    <property type="evidence" value="ECO:0007669"/>
    <property type="project" value="TreeGrafter"/>
</dbReference>
<evidence type="ECO:0000256" key="7">
    <source>
        <dbReference type="SAM" id="MobiDB-lite"/>
    </source>
</evidence>
<keyword evidence="3 6" id="KW-0812">Transmembrane</keyword>
<dbReference type="PANTHER" id="PTHR11958">
    <property type="entry name" value="SODIUM/DICARBOXYLATE SYMPORTER-RELATED"/>
    <property type="match status" value="1"/>
</dbReference>
<protein>
    <recommendedName>
        <fullName evidence="6">Amino acid transporter</fullName>
    </recommendedName>
</protein>
<feature type="transmembrane region" description="Helical" evidence="6">
    <location>
        <begin position="136"/>
        <end position="157"/>
    </location>
</feature>
<feature type="transmembrane region" description="Helical" evidence="6">
    <location>
        <begin position="319"/>
        <end position="343"/>
    </location>
</feature>
<keyword evidence="5 6" id="KW-0472">Membrane</keyword>
<feature type="transmembrane region" description="Helical" evidence="6">
    <location>
        <begin position="97"/>
        <end position="116"/>
    </location>
</feature>
<dbReference type="Pfam" id="PF00375">
    <property type="entry name" value="SDF"/>
    <property type="match status" value="1"/>
</dbReference>
<dbReference type="GO" id="GO:0005886">
    <property type="term" value="C:plasma membrane"/>
    <property type="evidence" value="ECO:0007669"/>
    <property type="project" value="TreeGrafter"/>
</dbReference>
<feature type="region of interest" description="Disordered" evidence="7">
    <location>
        <begin position="509"/>
        <end position="536"/>
    </location>
</feature>
<reference evidence="8 9" key="1">
    <citation type="submission" date="2017-03" db="EMBL/GenBank/DDBJ databases">
        <title>Genomes of endolithic fungi from Antarctica.</title>
        <authorList>
            <person name="Coleine C."/>
            <person name="Masonjones S."/>
            <person name="Stajich J.E."/>
        </authorList>
    </citation>
    <scope>NUCLEOTIDE SEQUENCE [LARGE SCALE GENOMIC DNA]</scope>
    <source>
        <strain evidence="8 9">CCFEE 6314</strain>
    </source>
</reference>
<feature type="region of interest" description="Disordered" evidence="7">
    <location>
        <begin position="45"/>
        <end position="74"/>
    </location>
</feature>
<feature type="transmembrane region" description="Helical" evidence="6">
    <location>
        <begin position="286"/>
        <end position="307"/>
    </location>
</feature>
<evidence type="ECO:0000256" key="3">
    <source>
        <dbReference type="ARBA" id="ARBA00022692"/>
    </source>
</evidence>